<dbReference type="Proteomes" id="UP000825890">
    <property type="component" value="Unassembled WGS sequence"/>
</dbReference>
<feature type="domain" description="Apple" evidence="2">
    <location>
        <begin position="89"/>
        <end position="164"/>
    </location>
</feature>
<feature type="compositionally biased region" description="Low complexity" evidence="1">
    <location>
        <begin position="588"/>
        <end position="756"/>
    </location>
</feature>
<organism evidence="4 5">
    <name type="scientific">Cercospora kikuchii</name>
    <dbReference type="NCBI Taxonomy" id="84275"/>
    <lineage>
        <taxon>Eukaryota</taxon>
        <taxon>Fungi</taxon>
        <taxon>Dikarya</taxon>
        <taxon>Ascomycota</taxon>
        <taxon>Pezizomycotina</taxon>
        <taxon>Dothideomycetes</taxon>
        <taxon>Dothideomycetidae</taxon>
        <taxon>Mycosphaerellales</taxon>
        <taxon>Mycosphaerellaceae</taxon>
        <taxon>Cercospora</taxon>
    </lineage>
</organism>
<dbReference type="PROSITE" id="PS50948">
    <property type="entry name" value="PAN"/>
    <property type="match status" value="1"/>
</dbReference>
<feature type="domain" description="PA14" evidence="3">
    <location>
        <begin position="413"/>
        <end position="581"/>
    </location>
</feature>
<dbReference type="InterPro" id="IPR018871">
    <property type="entry name" value="GLEYA_adhesin_domain"/>
</dbReference>
<name>A0A9P3L2L1_9PEZI</name>
<dbReference type="AlphaFoldDB" id="A0A9P3L2L1"/>
<dbReference type="GeneID" id="68297953"/>
<feature type="compositionally biased region" description="Low complexity" evidence="1">
    <location>
        <begin position="182"/>
        <end position="376"/>
    </location>
</feature>
<dbReference type="InterPro" id="IPR037524">
    <property type="entry name" value="PA14/GLEYA"/>
</dbReference>
<protein>
    <recommendedName>
        <fullName evidence="6">PA14 domain-containing protein</fullName>
    </recommendedName>
</protein>
<feature type="domain" description="PA14" evidence="3">
    <location>
        <begin position="812"/>
        <end position="972"/>
    </location>
</feature>
<evidence type="ECO:0000259" key="2">
    <source>
        <dbReference type="PROSITE" id="PS50948"/>
    </source>
</evidence>
<dbReference type="EMBL" id="BOLY01000009">
    <property type="protein sequence ID" value="GIZ49347.1"/>
    <property type="molecule type" value="Genomic_DNA"/>
</dbReference>
<dbReference type="SUPFAM" id="SSF57414">
    <property type="entry name" value="Hairpin loop containing domain-like"/>
    <property type="match status" value="1"/>
</dbReference>
<proteinExistence type="predicted"/>
<accession>A0A9P3L2L1</accession>
<evidence type="ECO:0000313" key="4">
    <source>
        <dbReference type="EMBL" id="GIZ49347.1"/>
    </source>
</evidence>
<dbReference type="InterPro" id="IPR003609">
    <property type="entry name" value="Pan_app"/>
</dbReference>
<keyword evidence="5" id="KW-1185">Reference proteome</keyword>
<sequence length="1088" mass="115123">MIPPCRDARYGTIQYLRFICPTEDHPNAIMKFGSVLAGLLALPLALGSPVQDADLEFSELVTRDTTLKVRADAPGCPLRRNNPPRNAVCGVRGNTPGFEAFSTFRSDSNDFRDCYYACYPSRNCVSFAYNSQNNRCLLFSRRVNQMGFREVATANRIYYDFEQCFQYRRCTEEPNPYPPLGTTTTTTTTSAATTTTTTPPVTTTTTTTTPVATTTTTTTTPADTTTTTTTTADEATTTTTTADETTTTTTTADETTTTTTTTADETTTTTTTTADETTTTTTTADETTTTTTTADETTTTTTTTADETTTTTTTADETTTTTTTADETTTTTTTADETTTTTTTADETTTTTTTTADETTTTTTTTADETTTTTTTTTAGAGPTCVTLGIPVVPMSYTPVGANFQILDQTVFSDQSPSRESYSADTALAQTVIQSGVGLNNLAWISANWPLGSNGIVNLQSNPPINQIDLSTKSVYVRGYFIPPVTDTYTFTLAANKDDNFARLWIGPINTANPTEANADLKITFDSPGSTTVDTITKPLIGNQLLEIAYLWSNGGSQAQSFLGIVGASAGDVSSGRFIGDCNPDTSTTTTTTTTTTTADETTTTTTTTTADETTTTTTTTADETTTTTTTTADETTTTTTTTADETTTTTTTTTADETTTTTTTTADETTTTTTTTADETTTTTTTTADETTTTTTTADETTTTTTTTADETTTTTTTTTADETTTTTTTTADETTTTTTTTADETTTTTTTTTTVAGLPTCVSDPTREILYSANGGGANYVVLEQNDFVDSNPSNYNADIALCKASSSIPGGSGLTDLNWLNVGWPGNTDPTTEGVVTLSRQQGPTSINVPNQSILVRGYFVAPNSGFYTFSVTAANVDNFERAWFGGSAANPTEANADIRANRQFVLPNQKLSYEAGTLVQGQALAFTYLWSNGGTQARSEFIVTDSTGTDVPFCNPSVREETNVPGAGGCSSECYCDFESGSGGNRVCDPNPRASDPIRRCTSSVQCGVNEFCAGGFYARFYGSPVCITYNGCTSSYVDPRTPRGRKRTLNARGAAMPAISQIHDWNIRVANITEGIPYLPEDQ</sequence>
<evidence type="ECO:0000313" key="5">
    <source>
        <dbReference type="Proteomes" id="UP000825890"/>
    </source>
</evidence>
<dbReference type="PROSITE" id="PS51820">
    <property type="entry name" value="PA14"/>
    <property type="match status" value="2"/>
</dbReference>
<comment type="caution">
    <text evidence="4">The sequence shown here is derived from an EMBL/GenBank/DDBJ whole genome shotgun (WGS) entry which is preliminary data.</text>
</comment>
<reference evidence="4 5" key="1">
    <citation type="submission" date="2021-01" db="EMBL/GenBank/DDBJ databases">
        <title>Cercospora kikuchii MAFF 305040 whole genome shotgun sequence.</title>
        <authorList>
            <person name="Kashiwa T."/>
            <person name="Suzuki T."/>
        </authorList>
    </citation>
    <scope>NUCLEOTIDE SEQUENCE [LARGE SCALE GENOMIC DNA]</scope>
    <source>
        <strain evidence="4 5">MAFF 305040</strain>
    </source>
</reference>
<gene>
    <name evidence="4" type="ORF">CKM354_001237800</name>
</gene>
<dbReference type="Pfam" id="PF10528">
    <property type="entry name" value="GLEYA"/>
    <property type="match status" value="2"/>
</dbReference>
<evidence type="ECO:0000256" key="1">
    <source>
        <dbReference type="SAM" id="MobiDB-lite"/>
    </source>
</evidence>
<dbReference type="Gene3D" id="2.60.120.1560">
    <property type="match status" value="2"/>
</dbReference>
<dbReference type="RefSeq" id="XP_044663834.1">
    <property type="nucleotide sequence ID" value="XM_044807899.1"/>
</dbReference>
<evidence type="ECO:0008006" key="6">
    <source>
        <dbReference type="Google" id="ProtNLM"/>
    </source>
</evidence>
<feature type="region of interest" description="Disordered" evidence="1">
    <location>
        <begin position="577"/>
        <end position="763"/>
    </location>
</feature>
<dbReference type="OrthoDB" id="3650952at2759"/>
<feature type="region of interest" description="Disordered" evidence="1">
    <location>
        <begin position="173"/>
        <end position="376"/>
    </location>
</feature>
<evidence type="ECO:0000259" key="3">
    <source>
        <dbReference type="PROSITE" id="PS51820"/>
    </source>
</evidence>